<dbReference type="AlphaFoldDB" id="A0A0F8HKT6"/>
<evidence type="ECO:0000313" key="104">
    <source>
        <dbReference type="Proteomes" id="UP000034921"/>
    </source>
</evidence>
<evidence type="ECO:0000313" key="66">
    <source>
        <dbReference type="Proteomes" id="UP000033987"/>
    </source>
</evidence>
<feature type="domain" description="Single Cache" evidence="7">
    <location>
        <begin position="800"/>
        <end position="884"/>
    </location>
</feature>
<dbReference type="Proteomes" id="UP000034047">
    <property type="component" value="Unassembled WGS sequence"/>
</dbReference>
<comment type="subcellular location">
    <subcellularLocation>
        <location evidence="1">Cell membrane</location>
        <topology evidence="1">Multi-pass membrane protein</topology>
    </subcellularLocation>
</comment>
<dbReference type="Proteomes" id="UP000034872">
    <property type="component" value="Unassembled WGS sequence"/>
</dbReference>
<evidence type="ECO:0000313" key="28">
    <source>
        <dbReference type="EMBL" id="KKG81783.1"/>
    </source>
</evidence>
<evidence type="ECO:0000313" key="76">
    <source>
        <dbReference type="Proteomes" id="UP000034188"/>
    </source>
</evidence>
<evidence type="ECO:0000313" key="99">
    <source>
        <dbReference type="Proteomes" id="UP000034758"/>
    </source>
</evidence>
<dbReference type="EMBL" id="JJRA01000035">
    <property type="protein sequence ID" value="KKI05391.1"/>
    <property type="molecule type" value="Genomic_DNA"/>
</dbReference>
<dbReference type="Proteomes" id="UP000034243">
    <property type="component" value="Unassembled WGS sequence"/>
</dbReference>
<comment type="caution">
    <text evidence="17">The sequence shown here is derived from an EMBL/GenBank/DDBJ whole genome shotgun (WGS) entry which is preliminary data.</text>
</comment>
<dbReference type="Proteomes" id="UP000034925">
    <property type="component" value="Unassembled WGS sequence"/>
</dbReference>
<evidence type="ECO:0000313" key="69">
    <source>
        <dbReference type="Proteomes" id="UP000034040"/>
    </source>
</evidence>
<evidence type="ECO:0000313" key="42">
    <source>
        <dbReference type="EMBL" id="KKH42291.1"/>
    </source>
</evidence>
<evidence type="ECO:0000313" key="41">
    <source>
        <dbReference type="EMBL" id="KKH36451.1"/>
    </source>
</evidence>
<evidence type="ECO:0000259" key="6">
    <source>
        <dbReference type="SMART" id="SM00062"/>
    </source>
</evidence>
<dbReference type="EMBL" id="JJPC01000068">
    <property type="protein sequence ID" value="KKG34914.1"/>
    <property type="molecule type" value="Genomic_DNA"/>
</dbReference>
<dbReference type="Proteomes" id="UP000034279">
    <property type="component" value="Unassembled WGS sequence"/>
</dbReference>
<dbReference type="EMBL" id="JJQE01000097">
    <property type="protein sequence ID" value="KKH28003.1"/>
    <property type="molecule type" value="Genomic_DNA"/>
</dbReference>
<dbReference type="EMBL" id="JJOU01000070">
    <property type="protein sequence ID" value="KKG16137.1"/>
    <property type="molecule type" value="Genomic_DNA"/>
</dbReference>
<dbReference type="EMBL" id="JJQM01000152">
    <property type="protein sequence ID" value="KKH52017.1"/>
    <property type="molecule type" value="Genomic_DNA"/>
</dbReference>
<dbReference type="EMBL" id="JJPD01000112">
    <property type="protein sequence ID" value="KKG40619.1"/>
    <property type="molecule type" value="Genomic_DNA"/>
</dbReference>
<evidence type="ECO:0000313" key="24">
    <source>
        <dbReference type="EMBL" id="KKG67411.1"/>
    </source>
</evidence>
<dbReference type="Proteomes" id="UP000034566">
    <property type="component" value="Unassembled WGS sequence"/>
</dbReference>
<evidence type="ECO:0000313" key="39">
    <source>
        <dbReference type="EMBL" id="KKH28003.1"/>
    </source>
</evidence>
<sequence>MSQSVRYTCFILIAVFFGALSPAAGSLSESEAASTDMNDTMMSANLTYYTEQLPPYNYMDNGTLKGISIDLLEAITEKMGKKVTREEIHLVSWTEGYQAALTRNNTVLFVTARTPEREQSFKWVGPIYSDKYVLFAKRDPGVTIDGPEDLKEYRIGVISDDVAAQQLLNIGVNQSQIVPKSNASANIAALENDEIDLWACPEEAGRHFTEQVTGNYYAYTVVYQLEAQDLYYAFNKNTSDSVIKSFQQALDALKQEKDSAGISKYDRILGQHIPSVGLARLNYLTEEWAPFNYQEDGNVTGISVEILESVFKNIGVNRSGADVRIVPLAEGFKIAQNNSSTVLFSIVRTAEREPLYKWAGPFTRASFVLYAPISSNITISSAEDLNQYRIGTVEASIENDLLASQGVSESQIVNGETPEDLLQMLADGEIDLWATGDLAGRHQMLQSSEDPNNYEIVYTLSENDFYYIFSKDVPDALVLAFDNALETVRKQKDEQGVSDYERIIYRNLGVGCARQAFTDDLVVELVNTTAAAIENNAADTFRRINAGEAPYRNQEDPSLYVFVYDMNLTMVAHADNIQVVGENFRGKTDVTGKPFRDDILEGALNNGTGWVDYVYMHPVQANLYYKTTYYRLTRGSDGNSYIVCSGNYKDCHNESEATPANNSTASPEELVAFVEKAFEYAHVNGQEAAFREFNNQTGQFVDGELYIFAYDTNGTTLALPFQPEIIGTNRWNLTDANGTLFIQDLISTAKSGGGFVQYLYADPADNFTVKQKLSYVMMVNQSWILGAGIYNPPENSSIVNAGIDPQVRESLKSFVGEAIDYANTSGKDAAIAKFNDQNGTFVRGNLYVYAFDYNGTTLALPYQPQLIGTDLSGLQDPYGVNYTKVEIFLAQQGGGFLFYHYYNPARNMTPEPKMSYVQKVDDTWWLGAGTYIENLNETTQPY</sequence>
<evidence type="ECO:0000313" key="61">
    <source>
        <dbReference type="Proteomes" id="UP000033864"/>
    </source>
</evidence>
<dbReference type="EMBL" id="JJQO01000297">
    <property type="protein sequence ID" value="KKH60392.1"/>
    <property type="molecule type" value="Genomic_DNA"/>
</dbReference>
<evidence type="ECO:0000313" key="89">
    <source>
        <dbReference type="Proteomes" id="UP000034547"/>
    </source>
</evidence>
<dbReference type="Proteomes" id="UP000034450">
    <property type="component" value="Unassembled WGS sequence"/>
</dbReference>
<dbReference type="EMBL" id="JJPB01000027">
    <property type="protein sequence ID" value="KKG34229.1"/>
    <property type="molecule type" value="Genomic_DNA"/>
</dbReference>
<dbReference type="Proteomes" id="UP000034142">
    <property type="component" value="Unassembled WGS sequence"/>
</dbReference>
<proteinExistence type="predicted"/>
<evidence type="ECO:0000313" key="64">
    <source>
        <dbReference type="Proteomes" id="UP000033889"/>
    </source>
</evidence>
<dbReference type="Gene3D" id="3.40.190.10">
    <property type="entry name" value="Periplasmic binding protein-like II"/>
    <property type="match status" value="4"/>
</dbReference>
<evidence type="ECO:0000313" key="20">
    <source>
        <dbReference type="EMBL" id="KKG56472.1"/>
    </source>
</evidence>
<evidence type="ECO:0000313" key="96">
    <source>
        <dbReference type="Proteomes" id="UP000034668"/>
    </source>
</evidence>
<dbReference type="EMBL" id="JJRB01000141">
    <property type="protein sequence ID" value="KKI00520.1"/>
    <property type="molecule type" value="Genomic_DNA"/>
</dbReference>
<evidence type="ECO:0000313" key="14">
    <source>
        <dbReference type="EMBL" id="KKG35282.1"/>
    </source>
</evidence>
<dbReference type="EMBL" id="JJPE01000061">
    <property type="protein sequence ID" value="KKG45110.1"/>
    <property type="molecule type" value="Genomic_DNA"/>
</dbReference>
<dbReference type="EMBL" id="JJPT01000031">
    <property type="protein sequence ID" value="KKG94209.1"/>
    <property type="molecule type" value="Genomic_DNA"/>
</dbReference>
<dbReference type="Pfam" id="PF08269">
    <property type="entry name" value="dCache_2"/>
    <property type="match status" value="2"/>
</dbReference>
<evidence type="ECO:0000313" key="70">
    <source>
        <dbReference type="Proteomes" id="UP000034047"/>
    </source>
</evidence>
<dbReference type="EMBL" id="JJQZ01000049">
    <property type="protein sequence ID" value="KKH97712.1"/>
    <property type="molecule type" value="Genomic_DNA"/>
</dbReference>
<evidence type="ECO:0000313" key="72">
    <source>
        <dbReference type="Proteomes" id="UP000034074"/>
    </source>
</evidence>
<dbReference type="Proteomes" id="UP000034597">
    <property type="component" value="Unassembled WGS sequence"/>
</dbReference>
<dbReference type="EMBL" id="JJPU01000140">
    <property type="protein sequence ID" value="KKG95144.1"/>
    <property type="molecule type" value="Genomic_DNA"/>
</dbReference>
<evidence type="ECO:0000313" key="78">
    <source>
        <dbReference type="Proteomes" id="UP000034227"/>
    </source>
</evidence>
<evidence type="ECO:0000313" key="52">
    <source>
        <dbReference type="EMBL" id="KKH83645.1"/>
    </source>
</evidence>
<evidence type="ECO:0000313" key="84">
    <source>
        <dbReference type="Proteomes" id="UP000034338"/>
    </source>
</evidence>
<evidence type="ECO:0000313" key="23">
    <source>
        <dbReference type="EMBL" id="KKG64289.1"/>
    </source>
</evidence>
<evidence type="ECO:0000256" key="5">
    <source>
        <dbReference type="ARBA" id="ARBA00023136"/>
    </source>
</evidence>
<evidence type="ECO:0000256" key="4">
    <source>
        <dbReference type="ARBA" id="ARBA00022989"/>
    </source>
</evidence>
<evidence type="ECO:0000313" key="35">
    <source>
        <dbReference type="EMBL" id="KKH13041.1"/>
    </source>
</evidence>
<evidence type="ECO:0000313" key="15">
    <source>
        <dbReference type="EMBL" id="KKG40110.1"/>
    </source>
</evidence>
<dbReference type="EMBL" id="JJQA01000122">
    <property type="protein sequence ID" value="KKH13041.1"/>
    <property type="molecule type" value="Genomic_DNA"/>
</dbReference>
<dbReference type="Proteomes" id="UP000034657">
    <property type="component" value="Unassembled WGS sequence"/>
</dbReference>
<dbReference type="EMBL" id="JJQU01000118">
    <property type="protein sequence ID" value="KKH85748.1"/>
    <property type="molecule type" value="Genomic_DNA"/>
</dbReference>
<evidence type="ECO:0000313" key="30">
    <source>
        <dbReference type="EMBL" id="KKG95144.1"/>
    </source>
</evidence>
<evidence type="ECO:0000313" key="16">
    <source>
        <dbReference type="EMBL" id="KKG40619.1"/>
    </source>
</evidence>
<evidence type="ECO:0000313" key="92">
    <source>
        <dbReference type="Proteomes" id="UP000034578"/>
    </source>
</evidence>
<dbReference type="EMBL" id="JJQP01000053">
    <property type="protein sequence ID" value="KKH69544.1"/>
    <property type="molecule type" value="Genomic_DNA"/>
</dbReference>
<evidence type="ECO:0000313" key="57">
    <source>
        <dbReference type="EMBL" id="KKI00520.1"/>
    </source>
</evidence>
<evidence type="ECO:0000313" key="17">
    <source>
        <dbReference type="EMBL" id="KKG45110.1"/>
    </source>
</evidence>
<dbReference type="Proteomes" id="UP000033878">
    <property type="component" value="Unassembled WGS sequence"/>
</dbReference>
<feature type="domain" description="Single Cache" evidence="7">
    <location>
        <begin position="661"/>
        <end position="743"/>
    </location>
</feature>
<dbReference type="Proteomes" id="UP000034001">
    <property type="component" value="Unassembled WGS sequence"/>
</dbReference>
<evidence type="ECO:0000313" key="101">
    <source>
        <dbReference type="Proteomes" id="UP000034820"/>
    </source>
</evidence>
<dbReference type="EMBL" id="JJPV01000001">
    <property type="protein sequence ID" value="KKH04291.1"/>
    <property type="molecule type" value="Genomic_DNA"/>
</dbReference>
<dbReference type="EMBL" id="JJQW01000136">
    <property type="protein sequence ID" value="KKH84221.1"/>
    <property type="molecule type" value="Genomic_DNA"/>
</dbReference>
<evidence type="ECO:0000313" key="95">
    <source>
        <dbReference type="Proteomes" id="UP000034667"/>
    </source>
</evidence>
<keyword evidence="4" id="KW-1133">Transmembrane helix</keyword>
<evidence type="ECO:0000313" key="82">
    <source>
        <dbReference type="Proteomes" id="UP000034279"/>
    </source>
</evidence>
<feature type="domain" description="Solute-binding protein family 3/N-terminal" evidence="6">
    <location>
        <begin position="280"/>
        <end position="511"/>
    </location>
</feature>
<dbReference type="Proteomes" id="UP000034151">
    <property type="component" value="Unassembled WGS sequence"/>
</dbReference>
<dbReference type="EMBL" id="JJPH01000142">
    <property type="protein sequence ID" value="KKG47461.1"/>
    <property type="molecule type" value="Genomic_DNA"/>
</dbReference>
<dbReference type="Proteomes" id="UP000034298">
    <property type="component" value="Unassembled WGS sequence"/>
</dbReference>
<evidence type="ECO:0000256" key="3">
    <source>
        <dbReference type="ARBA" id="ARBA00022692"/>
    </source>
</evidence>
<dbReference type="EMBL" id="JJQV01000064">
    <property type="protein sequence ID" value="KKH83645.1"/>
    <property type="molecule type" value="Genomic_DNA"/>
</dbReference>
<evidence type="ECO:0000313" key="36">
    <source>
        <dbReference type="EMBL" id="KKH17269.1"/>
    </source>
</evidence>
<evidence type="ECO:0000313" key="37">
    <source>
        <dbReference type="EMBL" id="KKH22166.1"/>
    </source>
</evidence>
<evidence type="ECO:0000313" key="60">
    <source>
        <dbReference type="Proteomes" id="UP000033835"/>
    </source>
</evidence>
<dbReference type="RefSeq" id="WP_048036310.1">
    <property type="nucleotide sequence ID" value="NZ_CP029709.1"/>
</dbReference>
<dbReference type="Proteomes" id="UP000034937">
    <property type="component" value="Unassembled WGS sequence"/>
</dbReference>
<dbReference type="Proteomes" id="UP000034733">
    <property type="component" value="Unassembled WGS sequence"/>
</dbReference>
<evidence type="ECO:0000313" key="74">
    <source>
        <dbReference type="Proteomes" id="UP000034151"/>
    </source>
</evidence>
<evidence type="ECO:0000313" key="19">
    <source>
        <dbReference type="EMBL" id="KKG55097.1"/>
    </source>
</evidence>
<dbReference type="Proteomes" id="UP000033864">
    <property type="component" value="Unassembled WGS sequence"/>
</dbReference>
<evidence type="ECO:0000313" key="10">
    <source>
        <dbReference type="EMBL" id="KKG06687.1"/>
    </source>
</evidence>
<dbReference type="InterPro" id="IPR001638">
    <property type="entry name" value="Solute-binding_3/MltF_N"/>
</dbReference>
<dbReference type="EMBL" id="JJPY01000022">
    <property type="protein sequence ID" value="KKH11441.1"/>
    <property type="molecule type" value="Genomic_DNA"/>
</dbReference>
<dbReference type="PATRIC" id="fig|2209.39.peg.863"/>
<dbReference type="Proteomes" id="UP000034944">
    <property type="component" value="Unassembled WGS sequence"/>
</dbReference>
<evidence type="ECO:0000313" key="86">
    <source>
        <dbReference type="Proteomes" id="UP000034424"/>
    </source>
</evidence>
<evidence type="ECO:0000313" key="13">
    <source>
        <dbReference type="EMBL" id="KKG34914.1"/>
    </source>
</evidence>
<evidence type="ECO:0000313" key="98">
    <source>
        <dbReference type="Proteomes" id="UP000034733"/>
    </source>
</evidence>
<dbReference type="Proteomes" id="UP000034578">
    <property type="component" value="Unassembled WGS sequence"/>
</dbReference>
<keyword evidence="92" id="KW-1185">Reference proteome</keyword>
<evidence type="ECO:0000313" key="88">
    <source>
        <dbReference type="Proteomes" id="UP000034468"/>
    </source>
</evidence>
<evidence type="ECO:0000313" key="46">
    <source>
        <dbReference type="EMBL" id="KKH60392.1"/>
    </source>
</evidence>
<evidence type="ECO:0000313" key="9">
    <source>
        <dbReference type="EMBL" id="KKG00375.1"/>
    </source>
</evidence>
<evidence type="ECO:0000313" key="18">
    <source>
        <dbReference type="EMBL" id="KKG47461.1"/>
    </source>
</evidence>
<dbReference type="EMBL" id="JJQX01000003">
    <property type="protein sequence ID" value="KKI00250.1"/>
    <property type="molecule type" value="Genomic_DNA"/>
</dbReference>
<dbReference type="Proteomes" id="UP000033814">
    <property type="component" value="Unassembled WGS sequence"/>
</dbReference>
<evidence type="ECO:0000313" key="75">
    <source>
        <dbReference type="Proteomes" id="UP000034152"/>
    </source>
</evidence>
<evidence type="ECO:0000313" key="27">
    <source>
        <dbReference type="EMBL" id="KKG76976.1"/>
    </source>
</evidence>
<dbReference type="Proteomes" id="UP000034188">
    <property type="component" value="Unassembled WGS sequence"/>
</dbReference>
<protein>
    <recommendedName>
        <fullName evidence="108">Transporter substrate-binding domain-containing protein</fullName>
    </recommendedName>
</protein>
<organism evidence="17 95">
    <name type="scientific">Methanosarcina mazei</name>
    <name type="common">Methanosarcina frisia</name>
    <dbReference type="NCBI Taxonomy" id="2209"/>
    <lineage>
        <taxon>Archaea</taxon>
        <taxon>Methanobacteriati</taxon>
        <taxon>Methanobacteriota</taxon>
        <taxon>Stenosarchaea group</taxon>
        <taxon>Methanomicrobia</taxon>
        <taxon>Methanosarcinales</taxon>
        <taxon>Methanosarcinaceae</taxon>
        <taxon>Methanosarcina</taxon>
    </lineage>
</organism>
<evidence type="ECO:0000313" key="73">
    <source>
        <dbReference type="Proteomes" id="UP000034142"/>
    </source>
</evidence>
<evidence type="ECO:0000313" key="63">
    <source>
        <dbReference type="Proteomes" id="UP000033885"/>
    </source>
</evidence>
<evidence type="ECO:0000313" key="56">
    <source>
        <dbReference type="EMBL" id="KKI00250.1"/>
    </source>
</evidence>
<evidence type="ECO:0000313" key="105">
    <source>
        <dbReference type="Proteomes" id="UP000034925"/>
    </source>
</evidence>
<evidence type="ECO:0000313" key="71">
    <source>
        <dbReference type="Proteomes" id="UP000034064"/>
    </source>
</evidence>
<evidence type="ECO:0000313" key="91">
    <source>
        <dbReference type="Proteomes" id="UP000034577"/>
    </source>
</evidence>
<dbReference type="Proteomes" id="UP000034064">
    <property type="component" value="Unassembled WGS sequence"/>
</dbReference>
<dbReference type="Proteomes" id="UP000033835">
    <property type="component" value="Unassembled WGS sequence"/>
</dbReference>
<evidence type="ECO:0000256" key="2">
    <source>
        <dbReference type="ARBA" id="ARBA00022475"/>
    </source>
</evidence>
<dbReference type="EMBL" id="JJQJ01000012">
    <property type="protein sequence ID" value="KKH53374.1"/>
    <property type="molecule type" value="Genomic_DNA"/>
</dbReference>
<dbReference type="Proteomes" id="UP000034338">
    <property type="component" value="Unassembled WGS sequence"/>
</dbReference>
<evidence type="ECO:0000313" key="47">
    <source>
        <dbReference type="EMBL" id="KKH66458.1"/>
    </source>
</evidence>
<keyword evidence="5" id="KW-0472">Membrane</keyword>
<dbReference type="EMBL" id="JJQQ01000092">
    <property type="protein sequence ID" value="KKH66458.1"/>
    <property type="molecule type" value="Genomic_DNA"/>
</dbReference>
<dbReference type="SUPFAM" id="SSF53850">
    <property type="entry name" value="Periplasmic binding protein-like II"/>
    <property type="match status" value="2"/>
</dbReference>
<evidence type="ECO:0000313" key="90">
    <source>
        <dbReference type="Proteomes" id="UP000034566"/>
    </source>
</evidence>
<dbReference type="EMBL" id="JJPG01000006">
    <property type="protein sequence ID" value="KKG56472.1"/>
    <property type="molecule type" value="Genomic_DNA"/>
</dbReference>
<dbReference type="Proteomes" id="UP000034227">
    <property type="component" value="Unassembled WGS sequence"/>
</dbReference>
<dbReference type="Proteomes" id="UP000034547">
    <property type="component" value="Unassembled WGS sequence"/>
</dbReference>
<evidence type="ECO:0000313" key="53">
    <source>
        <dbReference type="EMBL" id="KKH84221.1"/>
    </source>
</evidence>
<dbReference type="Gene3D" id="3.30.450.20">
    <property type="entry name" value="PAS domain"/>
    <property type="match status" value="3"/>
</dbReference>
<evidence type="ECO:0000313" key="54">
    <source>
        <dbReference type="EMBL" id="KKH85748.1"/>
    </source>
</evidence>
<evidence type="ECO:0000313" key="40">
    <source>
        <dbReference type="EMBL" id="KKH29266.1"/>
    </source>
</evidence>
<evidence type="ECO:0000313" key="11">
    <source>
        <dbReference type="EMBL" id="KKG16137.1"/>
    </source>
</evidence>
<evidence type="ECO:0000313" key="49">
    <source>
        <dbReference type="EMBL" id="KKH72403.1"/>
    </source>
</evidence>
<evidence type="ECO:0000313" key="67">
    <source>
        <dbReference type="Proteomes" id="UP000034001"/>
    </source>
</evidence>
<evidence type="ECO:0000313" key="97">
    <source>
        <dbReference type="Proteomes" id="UP000034692"/>
    </source>
</evidence>
<dbReference type="InterPro" id="IPR033480">
    <property type="entry name" value="sCache_2"/>
</dbReference>
<evidence type="ECO:0000313" key="77">
    <source>
        <dbReference type="Proteomes" id="UP000034195"/>
    </source>
</evidence>
<dbReference type="EMBL" id="JJPQ01000081">
    <property type="protein sequence ID" value="KKG81783.1"/>
    <property type="molecule type" value="Genomic_DNA"/>
</dbReference>
<evidence type="ECO:0000313" key="12">
    <source>
        <dbReference type="EMBL" id="KKG34229.1"/>
    </source>
</evidence>
<dbReference type="Proteomes" id="UP000034667">
    <property type="component" value="Unassembled WGS sequence"/>
</dbReference>
<evidence type="ECO:0000313" key="106">
    <source>
        <dbReference type="Proteomes" id="UP000034937"/>
    </source>
</evidence>
<dbReference type="EMBL" id="JJPW01000128">
    <property type="protein sequence ID" value="KKG96459.1"/>
    <property type="molecule type" value="Genomic_DNA"/>
</dbReference>
<evidence type="ECO:0000313" key="38">
    <source>
        <dbReference type="EMBL" id="KKH26840.1"/>
    </source>
</evidence>
<evidence type="ECO:0000313" key="62">
    <source>
        <dbReference type="Proteomes" id="UP000033878"/>
    </source>
</evidence>
<evidence type="ECO:0000313" key="65">
    <source>
        <dbReference type="Proteomes" id="UP000033933"/>
    </source>
</evidence>
<dbReference type="Proteomes" id="UP000034399">
    <property type="component" value="Unassembled WGS sequence"/>
</dbReference>
<dbReference type="Proteomes" id="UP000034253">
    <property type="component" value="Unassembled WGS sequence"/>
</dbReference>
<evidence type="ECO:0000313" key="103">
    <source>
        <dbReference type="Proteomes" id="UP000034872"/>
    </source>
</evidence>
<evidence type="ECO:0000313" key="55">
    <source>
        <dbReference type="EMBL" id="KKH97712.1"/>
    </source>
</evidence>
<evidence type="ECO:0000313" key="8">
    <source>
        <dbReference type="EMBL" id="KKF99369.1"/>
    </source>
</evidence>
<evidence type="ECO:0000313" key="81">
    <source>
        <dbReference type="Proteomes" id="UP000034253"/>
    </source>
</evidence>
<evidence type="ECO:0000313" key="80">
    <source>
        <dbReference type="Proteomes" id="UP000034243"/>
    </source>
</evidence>
<dbReference type="EMBL" id="JJQH01000062">
    <property type="protein sequence ID" value="KKH42291.1"/>
    <property type="molecule type" value="Genomic_DNA"/>
</dbReference>
<dbReference type="Proteomes" id="UP000034424">
    <property type="component" value="Unassembled WGS sequence"/>
</dbReference>
<dbReference type="EMBL" id="JJQD01000084">
    <property type="protein sequence ID" value="KKH29266.1"/>
    <property type="molecule type" value="Genomic_DNA"/>
</dbReference>
<evidence type="ECO:0000313" key="32">
    <source>
        <dbReference type="EMBL" id="KKH04291.1"/>
    </source>
</evidence>
<evidence type="ECO:0000313" key="31">
    <source>
        <dbReference type="EMBL" id="KKG96459.1"/>
    </source>
</evidence>
<dbReference type="EMBL" id="JJPA01000072">
    <property type="protein sequence ID" value="KKG35282.1"/>
    <property type="molecule type" value="Genomic_DNA"/>
</dbReference>
<evidence type="ECO:0000259" key="7">
    <source>
        <dbReference type="SMART" id="SM01049"/>
    </source>
</evidence>
<dbReference type="EMBL" id="JJQR01000134">
    <property type="protein sequence ID" value="KKH72403.1"/>
    <property type="molecule type" value="Genomic_DNA"/>
</dbReference>
<dbReference type="Proteomes" id="UP000034021">
    <property type="component" value="Unassembled WGS sequence"/>
</dbReference>
<evidence type="ECO:0000313" key="107">
    <source>
        <dbReference type="Proteomes" id="UP000034944"/>
    </source>
</evidence>
<evidence type="ECO:0000313" key="100">
    <source>
        <dbReference type="Proteomes" id="UP000034817"/>
    </source>
</evidence>
<dbReference type="EMBL" id="JJPJ01000038">
    <property type="protein sequence ID" value="KKG64289.1"/>
    <property type="molecule type" value="Genomic_DNA"/>
</dbReference>
<dbReference type="InterPro" id="IPR004010">
    <property type="entry name" value="Double_Cache_2"/>
</dbReference>
<keyword evidence="2" id="KW-1003">Cell membrane</keyword>
<dbReference type="Proteomes" id="UP000033885">
    <property type="component" value="Unassembled WGS sequence"/>
</dbReference>
<dbReference type="SMART" id="SM00062">
    <property type="entry name" value="PBPb"/>
    <property type="match status" value="2"/>
</dbReference>
<dbReference type="EMBL" id="JJPO01000145">
    <property type="protein sequence ID" value="KKG69644.1"/>
    <property type="molecule type" value="Genomic_DNA"/>
</dbReference>
<dbReference type="EMBL" id="JJPF01000121">
    <property type="protein sequence ID" value="KKG40110.1"/>
    <property type="molecule type" value="Genomic_DNA"/>
</dbReference>
<evidence type="ECO:0000313" key="48">
    <source>
        <dbReference type="EMBL" id="KKH69544.1"/>
    </source>
</evidence>
<dbReference type="Proteomes" id="UP000034817">
    <property type="component" value="Unassembled WGS sequence"/>
</dbReference>
<dbReference type="EMBL" id="JJPZ01000044">
    <property type="protein sequence ID" value="KKH12625.1"/>
    <property type="molecule type" value="Genomic_DNA"/>
</dbReference>
<dbReference type="GO" id="GO:0005886">
    <property type="term" value="C:plasma membrane"/>
    <property type="evidence" value="ECO:0007669"/>
    <property type="project" value="UniProtKB-SubCell"/>
</dbReference>
<dbReference type="Proteomes" id="UP000034468">
    <property type="component" value="Unassembled WGS sequence"/>
</dbReference>
<evidence type="ECO:0000313" key="21">
    <source>
        <dbReference type="EMBL" id="KKG61811.1"/>
    </source>
</evidence>
<feature type="domain" description="Single Cache" evidence="7">
    <location>
        <begin position="518"/>
        <end position="597"/>
    </location>
</feature>
<evidence type="ECO:0000313" key="59">
    <source>
        <dbReference type="Proteomes" id="UP000033814"/>
    </source>
</evidence>
<dbReference type="EMBL" id="JJPL01000111">
    <property type="protein sequence ID" value="KKG62515.1"/>
    <property type="molecule type" value="Genomic_DNA"/>
</dbReference>
<feature type="domain" description="Solute-binding protein family 3/N-terminal" evidence="6">
    <location>
        <begin position="45"/>
        <end position="266"/>
    </location>
</feature>
<dbReference type="EMBL" id="JJQN01000077">
    <property type="protein sequence ID" value="KKH60338.1"/>
    <property type="molecule type" value="Genomic_DNA"/>
</dbReference>
<dbReference type="Proteomes" id="UP000034921">
    <property type="component" value="Unassembled WGS sequence"/>
</dbReference>
<dbReference type="SMART" id="SM01049">
    <property type="entry name" value="Cache_2"/>
    <property type="match status" value="3"/>
</dbReference>
<evidence type="ECO:0000313" key="85">
    <source>
        <dbReference type="Proteomes" id="UP000034399"/>
    </source>
</evidence>
<dbReference type="EMBL" id="JJQC01000070">
    <property type="protein sequence ID" value="KKH22166.1"/>
    <property type="molecule type" value="Genomic_DNA"/>
</dbReference>
<dbReference type="GeneID" id="24850211"/>
<gene>
    <name evidence="13" type="ORF">DU30_13725</name>
    <name evidence="10" type="ORF">DU31_09710</name>
    <name evidence="19" type="ORF">DU33_08995</name>
    <name evidence="11" type="ORF">DU34_13065</name>
    <name evidence="16" type="ORF">DU35_04125</name>
    <name evidence="18" type="ORF">DU36_02170</name>
    <name evidence="38" type="ORF">DU37_14615</name>
    <name evidence="20" type="ORF">DU38_02305</name>
    <name evidence="15" type="ORF">DU39_03705</name>
    <name evidence="9" type="ORF">DU40_06995</name>
    <name evidence="17" type="ORF">DU41_18715</name>
    <name evidence="26" type="ORF">DU43_00130</name>
    <name evidence="35" type="ORF">DU44_00535</name>
    <name evidence="21" type="ORF">DU45_08480</name>
    <name evidence="24" type="ORF">DU46_04640</name>
    <name evidence="8" type="ORF">DU47_09650</name>
    <name evidence="36" type="ORF">DU48_18000</name>
    <name evidence="12" type="ORF">DU49_04760</name>
    <name evidence="42" type="ORF">DU50_10450</name>
    <name evidence="33" type="ORF">DU51_03835</name>
    <name evidence="14" type="ORF">DU52_13585</name>
    <name evidence="41" type="ORF">DU54_09640</name>
    <name evidence="27" type="ORF">DU55_09330</name>
    <name evidence="31" type="ORF">DU56_09020</name>
    <name evidence="40" type="ORF">DU58_08800</name>
    <name evidence="39" type="ORF">DU60_04125</name>
    <name evidence="28" type="ORF">DU61_02950</name>
    <name evidence="34" type="ORF">DU62_00755</name>
    <name evidence="25" type="ORF">DU63_01450</name>
    <name evidence="23" type="ORF">DU64_06190</name>
    <name evidence="37" type="ORF">DU65_00790</name>
    <name evidence="30" type="ORF">DU66_00885</name>
    <name evidence="22" type="ORF">DU67_11630</name>
    <name evidence="32" type="ORF">DU68_08550</name>
    <name evidence="29" type="ORF">DU69_07285</name>
    <name evidence="48" type="ORF">DU73_03920</name>
    <name evidence="45" type="ORF">DU74_11170</name>
    <name evidence="46" type="ORF">DU75_10525</name>
    <name evidence="43" type="ORF">DU76_09510</name>
    <name evidence="50" type="ORF">DU77_12015</name>
    <name evidence="51" type="ORF">DU78_11750</name>
    <name evidence="56" type="ORF">DU79_11165</name>
    <name evidence="54" type="ORF">DU80_07960</name>
    <name evidence="58" type="ORF">DU81_12060</name>
    <name evidence="52" type="ORF">DU82_11105</name>
    <name evidence="57" type="ORF">DU83_12430</name>
    <name evidence="55" type="ORF">DU84_12160</name>
    <name evidence="44" type="ORF">DU85_09920</name>
    <name evidence="49" type="ORF">DU86_10755</name>
    <name evidence="47" type="ORF">DU87_04515</name>
    <name evidence="53" type="ORF">DU88_10920</name>
</gene>
<dbReference type="Proteomes" id="UP000034692">
    <property type="component" value="Unassembled WGS sequence"/>
</dbReference>
<evidence type="ECO:0000313" key="93">
    <source>
        <dbReference type="Proteomes" id="UP000034597"/>
    </source>
</evidence>
<evidence type="ECO:0000313" key="44">
    <source>
        <dbReference type="EMBL" id="KKH53374.1"/>
    </source>
</evidence>
<dbReference type="EMBL" id="JJQG01000118">
    <property type="protein sequence ID" value="KKH36451.1"/>
    <property type="molecule type" value="Genomic_DNA"/>
</dbReference>
<dbReference type="Proteomes" id="UP000034074">
    <property type="component" value="Unassembled WGS sequence"/>
</dbReference>
<dbReference type="Proteomes" id="UP000033987">
    <property type="component" value="Unassembled WGS sequence"/>
</dbReference>
<accession>A0A0F8HKT6</accession>
<dbReference type="EMBL" id="JJOR01000048">
    <property type="protein sequence ID" value="KKG06687.1"/>
    <property type="molecule type" value="Genomic_DNA"/>
</dbReference>
<dbReference type="PANTHER" id="PTHR38834:SF3">
    <property type="entry name" value="SOLUTE-BINDING PROTEIN FAMILY 3_N-TERMINAL DOMAIN-CONTAINING PROTEIN"/>
    <property type="match status" value="1"/>
</dbReference>
<dbReference type="Proteomes" id="UP000034152">
    <property type="component" value="Unassembled WGS sequence"/>
</dbReference>
<dbReference type="EMBL" id="JJOS01000117">
    <property type="protein sequence ID" value="KKF99369.1"/>
    <property type="molecule type" value="Genomic_DNA"/>
</dbReference>
<evidence type="ECO:0000313" key="33">
    <source>
        <dbReference type="EMBL" id="KKH11441.1"/>
    </source>
</evidence>
<dbReference type="EMBL" id="JJOT01000098">
    <property type="protein sequence ID" value="KKG00375.1"/>
    <property type="molecule type" value="Genomic_DNA"/>
</dbReference>
<dbReference type="Proteomes" id="UP000034758">
    <property type="component" value="Unassembled WGS sequence"/>
</dbReference>
<evidence type="ECO:0000313" key="83">
    <source>
        <dbReference type="Proteomes" id="UP000034298"/>
    </source>
</evidence>
<dbReference type="Proteomes" id="UP000034232">
    <property type="component" value="Unassembled WGS sequence"/>
</dbReference>
<evidence type="ECO:0000313" key="26">
    <source>
        <dbReference type="EMBL" id="KKG73111.1"/>
    </source>
</evidence>
<dbReference type="Proteomes" id="UP000033889">
    <property type="component" value="Unassembled WGS sequence"/>
</dbReference>
<evidence type="ECO:0000313" key="102">
    <source>
        <dbReference type="Proteomes" id="UP000034842"/>
    </source>
</evidence>
<name>A0A0F8HKT6_METMZ</name>
<evidence type="ECO:0000313" key="43">
    <source>
        <dbReference type="EMBL" id="KKH52017.1"/>
    </source>
</evidence>
<dbReference type="EMBL" id="JJPI01000061">
    <property type="protein sequence ID" value="KKG55097.1"/>
    <property type="molecule type" value="Genomic_DNA"/>
</dbReference>
<evidence type="ECO:0000313" key="51">
    <source>
        <dbReference type="EMBL" id="KKH82643.1"/>
    </source>
</evidence>
<dbReference type="EMBL" id="JJPN01000180">
    <property type="protein sequence ID" value="KKG67411.1"/>
    <property type="molecule type" value="Genomic_DNA"/>
</dbReference>
<dbReference type="EMBL" id="JJPM01000197">
    <property type="protein sequence ID" value="KKG73111.1"/>
    <property type="molecule type" value="Genomic_DNA"/>
</dbReference>
<dbReference type="Proteomes" id="UP000034577">
    <property type="component" value="Unassembled WGS sequence"/>
</dbReference>
<dbReference type="Proteomes" id="UP000034820">
    <property type="component" value="Unassembled WGS sequence"/>
</dbReference>
<evidence type="ECO:0000313" key="79">
    <source>
        <dbReference type="Proteomes" id="UP000034232"/>
    </source>
</evidence>
<evidence type="ECO:0000313" key="29">
    <source>
        <dbReference type="EMBL" id="KKG94209.1"/>
    </source>
</evidence>
<evidence type="ECO:0000313" key="68">
    <source>
        <dbReference type="Proteomes" id="UP000034021"/>
    </source>
</evidence>
<evidence type="ECO:0000313" key="34">
    <source>
        <dbReference type="EMBL" id="KKH12625.1"/>
    </source>
</evidence>
<evidence type="ECO:0000313" key="94">
    <source>
        <dbReference type="Proteomes" id="UP000034657"/>
    </source>
</evidence>
<evidence type="ECO:0008006" key="108">
    <source>
        <dbReference type="Google" id="ProtNLM"/>
    </source>
</evidence>
<dbReference type="EMBL" id="JJQF01000140">
    <property type="protein sequence ID" value="KKH26840.1"/>
    <property type="molecule type" value="Genomic_DNA"/>
</dbReference>
<evidence type="ECO:0000313" key="22">
    <source>
        <dbReference type="EMBL" id="KKG62515.1"/>
    </source>
</evidence>
<dbReference type="Proteomes" id="UP000034668">
    <property type="component" value="Unassembled WGS sequence"/>
</dbReference>
<evidence type="ECO:0000313" key="87">
    <source>
        <dbReference type="Proteomes" id="UP000034450"/>
    </source>
</evidence>
<dbReference type="EMBL" id="JJQT01000021">
    <property type="protein sequence ID" value="KKH82643.1"/>
    <property type="molecule type" value="Genomic_DNA"/>
</dbReference>
<dbReference type="PANTHER" id="PTHR38834">
    <property type="entry name" value="PERIPLASMIC SUBSTRATE BINDING PROTEIN FAMILY 3"/>
    <property type="match status" value="1"/>
</dbReference>
<dbReference type="Proteomes" id="UP000034195">
    <property type="component" value="Unassembled WGS sequence"/>
</dbReference>
<dbReference type="Proteomes" id="UP000034842">
    <property type="component" value="Unassembled WGS sequence"/>
</dbReference>
<dbReference type="EMBL" id="JJPK01000059">
    <property type="protein sequence ID" value="KKG61811.1"/>
    <property type="molecule type" value="Genomic_DNA"/>
</dbReference>
<reference evidence="59 60" key="1">
    <citation type="journal article" date="2015" name="ISME J.">
        <title>Genomic and phenotypic differentiation among Methanosarcina mazei populations from Columbia River sediment.</title>
        <authorList>
            <person name="Youngblut N.D."/>
            <person name="Wirth J.S."/>
            <person name="Henriksen J.R."/>
            <person name="Smith M."/>
            <person name="Simon H."/>
            <person name="Metcalf W.W."/>
            <person name="Whitaker R.J."/>
        </authorList>
    </citation>
    <scope>NUCLEOTIDE SEQUENCE [LARGE SCALE GENOMIC DNA]</scope>
    <source>
        <strain evidence="35 71">1.F.A.1A.3</strain>
        <strain evidence="36 98">1.F.A.1B.3</strain>
        <strain evidence="37 66">1.F.A.1B.4</strain>
        <strain evidence="40 78">1.F.A.2.8</strain>
        <strain evidence="39 104">1.F.M.0.5</strain>
        <strain evidence="38 84">1.H.A.0.1</strain>
        <strain evidence="41 99">1.H.A.1A.1</strain>
        <strain evidence="42 68">1.H.A.1A.3</strain>
        <strain evidence="44 61">1.H.A.1A.6</strain>
        <strain evidence="43 79">1.H.A.2.3</strain>
        <strain evidence="45 87">1.H.A.2.6</strain>
        <strain evidence="46 97">1.H.A.2.7</strain>
        <strain evidence="48">1.H.A.2.8</strain>
        <strain evidence="47 65">1.H.M.0.1</strain>
        <strain evidence="49 105">1.H.M.1A.1</strain>
        <strain evidence="50 69">1.H.M.1A.2</strain>
        <strain evidence="51 102">1.H.M.1A.3</strain>
        <strain evidence="54 75">1.H.M.2.1</strain>
        <strain evidence="52 59">1.H.M.2.2</strain>
        <strain evidence="53 106">1.H.M.2.3</strain>
        <strain evidence="56 96">1.H.M.2.4</strain>
        <strain evidence="55 103">1.H.T.2.1</strain>
        <strain evidence="58 63">1.H.T.2.3</strain>
        <strain evidence="57 89">1.H.T.2.5</strain>
        <strain evidence="10 73">2.F.A.2.3</strain>
        <strain evidence="8 92">2.F.A.2.4</strain>
        <strain evidence="9 93">2.F.T.0.2</strain>
        <strain evidence="11 70">2.F.T.2.6</strain>
        <strain evidence="14 85">3.F.A.1A.1</strain>
        <strain evidence="12 62">3.F.A.1A.3</strain>
        <strain evidence="13 83">3.F.A.1B.1</strain>
        <strain evidence="16 91">3.F.A.2.12</strain>
        <strain evidence="17 95">3.F.A.2.3</strain>
        <strain evidence="15 74">3.F.A.2.5</strain>
        <strain evidence="20 77">3.F.A.2.6</strain>
        <strain evidence="18 80">3.F.A.2.7</strain>
        <strain evidence="19 76">3.F.T.1A.1</strain>
        <strain evidence="23 82">3.F.T.1A.2</strain>
        <strain evidence="21 90">3.F.T.1A.4</strain>
        <strain evidence="22 86">3.F.T.2.1</strain>
        <strain evidence="26">3.H.A.1A.1</strain>
        <strain evidence="24 72">3.H.A.1A.2</strain>
        <strain evidence="25 67">3.H.A.2.1</strain>
        <strain evidence="27 100">3.H.A.2.4</strain>
        <strain evidence="28 64">3.H.A.2.5</strain>
        <strain evidence="29 94">3.H.M.1A.1</strain>
        <strain evidence="30 88">3.H.M.1B.1</strain>
        <strain evidence="32 60">3.H.M.1B.2</strain>
        <strain evidence="31 81">3.H.M.1B.5</strain>
        <strain evidence="33 101">3.H.T.1A.1</strain>
        <strain evidence="34 107">3.H.T.1A.2</strain>
    </source>
</reference>
<keyword evidence="3" id="KW-0812">Transmembrane</keyword>
<evidence type="ECO:0000313" key="25">
    <source>
        <dbReference type="EMBL" id="KKG69644.1"/>
    </source>
</evidence>
<dbReference type="Proteomes" id="UP000033933">
    <property type="component" value="Unassembled WGS sequence"/>
</dbReference>
<evidence type="ECO:0000313" key="45">
    <source>
        <dbReference type="EMBL" id="KKH60338.1"/>
    </source>
</evidence>
<dbReference type="Proteomes" id="UP000034040">
    <property type="component" value="Unassembled WGS sequence"/>
</dbReference>
<evidence type="ECO:0000313" key="50">
    <source>
        <dbReference type="EMBL" id="KKH76288.1"/>
    </source>
</evidence>
<evidence type="ECO:0000256" key="1">
    <source>
        <dbReference type="ARBA" id="ARBA00004651"/>
    </source>
</evidence>
<dbReference type="EMBL" id="JJQS01000051">
    <property type="protein sequence ID" value="KKH76288.1"/>
    <property type="molecule type" value="Genomic_DNA"/>
</dbReference>
<dbReference type="Pfam" id="PF00497">
    <property type="entry name" value="SBP_bac_3"/>
    <property type="match status" value="2"/>
</dbReference>
<evidence type="ECO:0000313" key="58">
    <source>
        <dbReference type="EMBL" id="KKI05391.1"/>
    </source>
</evidence>
<dbReference type="EMBL" id="JJQB01000117">
    <property type="protein sequence ID" value="KKH17269.1"/>
    <property type="molecule type" value="Genomic_DNA"/>
</dbReference>
<dbReference type="EMBL" id="JJPP01000140">
    <property type="protein sequence ID" value="KKG76976.1"/>
    <property type="molecule type" value="Genomic_DNA"/>
</dbReference>